<dbReference type="InterPro" id="IPR003010">
    <property type="entry name" value="C-N_Hydrolase"/>
</dbReference>
<evidence type="ECO:0000259" key="1">
    <source>
        <dbReference type="PROSITE" id="PS50263"/>
    </source>
</evidence>
<dbReference type="Pfam" id="PF00795">
    <property type="entry name" value="CN_hydrolase"/>
    <property type="match status" value="1"/>
</dbReference>
<keyword evidence="2" id="KW-0378">Hydrolase</keyword>
<dbReference type="KEGG" id="ccai:NAS2_0026"/>
<dbReference type="EC" id="3.5.1.4" evidence="2"/>
<keyword evidence="3" id="KW-1185">Reference proteome</keyword>
<dbReference type="PROSITE" id="PS50263">
    <property type="entry name" value="CN_HYDROLASE"/>
    <property type="match status" value="1"/>
</dbReference>
<name>A0A4P2VBI7_9ARCH</name>
<reference evidence="2 3" key="1">
    <citation type="journal article" date="2019" name="ISME J.">
        <title>Isolation and characterization of a thermophilic sulfur- and iron-reducing thaumarchaeote from a terrestrial acidic hot spring.</title>
        <authorList>
            <person name="Kato S."/>
            <person name="Itoh T."/>
            <person name="Yuki M."/>
            <person name="Nagamori M."/>
            <person name="Ohnishi M."/>
            <person name="Uematsu K."/>
            <person name="Suzuki K."/>
            <person name="Takashina T."/>
            <person name="Ohkuma M."/>
        </authorList>
    </citation>
    <scope>NUCLEOTIDE SEQUENCE [LARGE SCALE GENOMIC DNA]</scope>
    <source>
        <strain evidence="2 3">NAS-02</strain>
    </source>
</reference>
<dbReference type="GO" id="GO:0004040">
    <property type="term" value="F:amidase activity"/>
    <property type="evidence" value="ECO:0007669"/>
    <property type="project" value="UniProtKB-EC"/>
</dbReference>
<dbReference type="SUPFAM" id="SSF56317">
    <property type="entry name" value="Carbon-nitrogen hydrolase"/>
    <property type="match status" value="1"/>
</dbReference>
<sequence>MGVALAQFQSTPSKEENLEKISKIISRLSGISLVVFPEFTDLLAPSDISRERLYELAEYDDSQFIRGVRRVAMEHGIWVAVGVYERSDEFPRVHSSVYIIGADGELRAKYRKSHLFDALGHKESDWLKPGDEPPLMVDVEGFRLGVIVCYEMRFPELARYVALSGADALIVPSAWYRGYNKEEQWLTLTKARALENTMYVLTSNQIGNTFAGISVAVDPAGVMVARATEEEGAVEARVDQGRISRVRAALPLLEQRRPELYQYK</sequence>
<dbReference type="PANTHER" id="PTHR23088:SF27">
    <property type="entry name" value="DEAMINATED GLUTATHIONE AMIDASE"/>
    <property type="match status" value="1"/>
</dbReference>
<feature type="domain" description="CN hydrolase" evidence="1">
    <location>
        <begin position="1"/>
        <end position="240"/>
    </location>
</feature>
<dbReference type="EMBL" id="AP018732">
    <property type="protein sequence ID" value="BBE41441.1"/>
    <property type="molecule type" value="Genomic_DNA"/>
</dbReference>
<dbReference type="InterPro" id="IPR036526">
    <property type="entry name" value="C-N_Hydrolase_sf"/>
</dbReference>
<dbReference type="CDD" id="cd07581">
    <property type="entry name" value="nitrilase_3"/>
    <property type="match status" value="1"/>
</dbReference>
<dbReference type="Proteomes" id="UP000509448">
    <property type="component" value="Chromosome"/>
</dbReference>
<dbReference type="PANTHER" id="PTHR23088">
    <property type="entry name" value="NITRILASE-RELATED"/>
    <property type="match status" value="1"/>
</dbReference>
<dbReference type="AlphaFoldDB" id="A0A4P2VBI7"/>
<proteinExistence type="predicted"/>
<evidence type="ECO:0000313" key="2">
    <source>
        <dbReference type="EMBL" id="BBE41441.1"/>
    </source>
</evidence>
<dbReference type="Gene3D" id="3.60.110.10">
    <property type="entry name" value="Carbon-nitrogen hydrolase"/>
    <property type="match status" value="1"/>
</dbReference>
<protein>
    <submittedName>
        <fullName evidence="2">Aliphatic amidase AmiE</fullName>
        <ecNumber evidence="2">3.5.1.4</ecNumber>
    </submittedName>
</protein>
<evidence type="ECO:0000313" key="3">
    <source>
        <dbReference type="Proteomes" id="UP000509448"/>
    </source>
</evidence>
<gene>
    <name evidence="2" type="ORF">NAS2_0026</name>
</gene>
<accession>A0A4P2VBI7</accession>
<organism evidence="2 3">
    <name type="scientific">Conexivisphaera calida</name>
    <dbReference type="NCBI Taxonomy" id="1874277"/>
    <lineage>
        <taxon>Archaea</taxon>
        <taxon>Nitrososphaerota</taxon>
        <taxon>Conexivisphaeria</taxon>
        <taxon>Conexivisphaerales</taxon>
        <taxon>Conexivisphaeraceae</taxon>
        <taxon>Conexivisphaera</taxon>
    </lineage>
</organism>